<dbReference type="PANTHER" id="PTHR24559:SF444">
    <property type="entry name" value="REVERSE TRANSCRIPTASE DOMAIN-CONTAINING PROTEIN"/>
    <property type="match status" value="1"/>
</dbReference>
<sequence>MPGVDSEMAIHRLHVDSMFVPIKQRKRTFSDEKKMEIRTKYEALLKARAIRELQFPEWIANVLVVKEANNKWRMCTDFTSLNKACPKDFYPLPCLGRLVDGSAGHEVFDFMDISRGYH</sequence>
<comment type="caution">
    <text evidence="1">The sequence shown here is derived from an EMBL/GenBank/DDBJ whole genome shotgun (WGS) entry which is preliminary data.</text>
</comment>
<dbReference type="InterPro" id="IPR043502">
    <property type="entry name" value="DNA/RNA_pol_sf"/>
</dbReference>
<dbReference type="SUPFAM" id="SSF56672">
    <property type="entry name" value="DNA/RNA polymerases"/>
    <property type="match status" value="1"/>
</dbReference>
<dbReference type="EMBL" id="BAABME010005097">
    <property type="protein sequence ID" value="GAA0164585.1"/>
    <property type="molecule type" value="Genomic_DNA"/>
</dbReference>
<dbReference type="Gene3D" id="3.10.10.10">
    <property type="entry name" value="HIV Type 1 Reverse Transcriptase, subunit A, domain 1"/>
    <property type="match status" value="1"/>
</dbReference>
<keyword evidence="2" id="KW-1185">Reference proteome</keyword>
<evidence type="ECO:0000313" key="1">
    <source>
        <dbReference type="EMBL" id="GAA0164585.1"/>
    </source>
</evidence>
<proteinExistence type="predicted"/>
<evidence type="ECO:0008006" key="3">
    <source>
        <dbReference type="Google" id="ProtNLM"/>
    </source>
</evidence>
<protein>
    <recommendedName>
        <fullName evidence="3">Transposon Ty3-I Gag-Pol polyprotein</fullName>
    </recommendedName>
</protein>
<reference evidence="1 2" key="1">
    <citation type="submission" date="2024-01" db="EMBL/GenBank/DDBJ databases">
        <title>The complete chloroplast genome sequence of Lithospermum erythrorhizon: insights into the phylogenetic relationship among Boraginaceae species and the maternal lineages of purple gromwells.</title>
        <authorList>
            <person name="Okada T."/>
            <person name="Watanabe K."/>
        </authorList>
    </citation>
    <scope>NUCLEOTIDE SEQUENCE [LARGE SCALE GENOMIC DNA]</scope>
</reference>
<accession>A0AAV3QP41</accession>
<dbReference type="Proteomes" id="UP001454036">
    <property type="component" value="Unassembled WGS sequence"/>
</dbReference>
<evidence type="ECO:0000313" key="2">
    <source>
        <dbReference type="Proteomes" id="UP001454036"/>
    </source>
</evidence>
<dbReference type="InterPro" id="IPR053134">
    <property type="entry name" value="RNA-dir_DNA_polymerase"/>
</dbReference>
<name>A0AAV3QP41_LITER</name>
<dbReference type="PANTHER" id="PTHR24559">
    <property type="entry name" value="TRANSPOSON TY3-I GAG-POL POLYPROTEIN"/>
    <property type="match status" value="1"/>
</dbReference>
<gene>
    <name evidence="1" type="ORF">LIER_20181</name>
</gene>
<dbReference type="AlphaFoldDB" id="A0AAV3QP41"/>
<organism evidence="1 2">
    <name type="scientific">Lithospermum erythrorhizon</name>
    <name type="common">Purple gromwell</name>
    <name type="synonym">Lithospermum officinale var. erythrorhizon</name>
    <dbReference type="NCBI Taxonomy" id="34254"/>
    <lineage>
        <taxon>Eukaryota</taxon>
        <taxon>Viridiplantae</taxon>
        <taxon>Streptophyta</taxon>
        <taxon>Embryophyta</taxon>
        <taxon>Tracheophyta</taxon>
        <taxon>Spermatophyta</taxon>
        <taxon>Magnoliopsida</taxon>
        <taxon>eudicotyledons</taxon>
        <taxon>Gunneridae</taxon>
        <taxon>Pentapetalae</taxon>
        <taxon>asterids</taxon>
        <taxon>lamiids</taxon>
        <taxon>Boraginales</taxon>
        <taxon>Boraginaceae</taxon>
        <taxon>Boraginoideae</taxon>
        <taxon>Lithospermeae</taxon>
        <taxon>Lithospermum</taxon>
    </lineage>
</organism>